<dbReference type="EMBL" id="CABEEZ010000019">
    <property type="protein sequence ID" value="VTR18795.1"/>
    <property type="molecule type" value="Genomic_DNA"/>
</dbReference>
<dbReference type="Pfam" id="PF06134">
    <property type="entry name" value="RhaA"/>
    <property type="match status" value="1"/>
</dbReference>
<dbReference type="GO" id="GO:0030145">
    <property type="term" value="F:manganese ion binding"/>
    <property type="evidence" value="ECO:0007669"/>
    <property type="project" value="InterPro"/>
</dbReference>
<gene>
    <name evidence="1" type="primary">rhaA_1</name>
    <name evidence="1" type="ORF">NCTC12965_00640</name>
</gene>
<reference evidence="1" key="1">
    <citation type="submission" date="2019-05" db="EMBL/GenBank/DDBJ databases">
        <authorList>
            <consortium name="Pathogen Informatics"/>
        </authorList>
    </citation>
    <scope>NUCLEOTIDE SEQUENCE [LARGE SCALE GENOMIC DNA]</scope>
    <source>
        <strain evidence="1">NCTC12965</strain>
    </source>
</reference>
<dbReference type="InterPro" id="IPR009308">
    <property type="entry name" value="Rhamnose_isomerase"/>
</dbReference>
<keyword evidence="1" id="KW-0413">Isomerase</keyword>
<protein>
    <submittedName>
        <fullName evidence="1">L-rhamnose isomerase</fullName>
        <ecNumber evidence="1">5.3.1.14</ecNumber>
    </submittedName>
</protein>
<dbReference type="GO" id="GO:0008740">
    <property type="term" value="F:L-rhamnose isomerase activity"/>
    <property type="evidence" value="ECO:0007669"/>
    <property type="project" value="UniProtKB-EC"/>
</dbReference>
<proteinExistence type="predicted"/>
<evidence type="ECO:0000313" key="1">
    <source>
        <dbReference type="EMBL" id="VTR18795.1"/>
    </source>
</evidence>
<dbReference type="AlphaFoldDB" id="A0A4U9TGR6"/>
<name>A0A4U9TGR6_SERFO</name>
<sequence length="84" mass="9442">MKSSIDQAWELAKQRFAAVAWTLKPRLAQWKPCQCRCTAGKEDDVAGFENPEGSLTAAFRPPATTRAKHATPKSCGPIWNRLWR</sequence>
<accession>A0A4U9TGR6</accession>
<dbReference type="EC" id="5.3.1.14" evidence="1"/>
<organism evidence="1">
    <name type="scientific">Serratia fonticola</name>
    <dbReference type="NCBI Taxonomy" id="47917"/>
    <lineage>
        <taxon>Bacteria</taxon>
        <taxon>Pseudomonadati</taxon>
        <taxon>Pseudomonadota</taxon>
        <taxon>Gammaproteobacteria</taxon>
        <taxon>Enterobacterales</taxon>
        <taxon>Yersiniaceae</taxon>
        <taxon>Serratia</taxon>
    </lineage>
</organism>